<dbReference type="Proteomes" id="UP000439903">
    <property type="component" value="Unassembled WGS sequence"/>
</dbReference>
<evidence type="ECO:0000256" key="1">
    <source>
        <dbReference type="SAM" id="Phobius"/>
    </source>
</evidence>
<organism evidence="2 3">
    <name type="scientific">Gigaspora margarita</name>
    <dbReference type="NCBI Taxonomy" id="4874"/>
    <lineage>
        <taxon>Eukaryota</taxon>
        <taxon>Fungi</taxon>
        <taxon>Fungi incertae sedis</taxon>
        <taxon>Mucoromycota</taxon>
        <taxon>Glomeromycotina</taxon>
        <taxon>Glomeromycetes</taxon>
        <taxon>Diversisporales</taxon>
        <taxon>Gigasporaceae</taxon>
        <taxon>Gigaspora</taxon>
    </lineage>
</organism>
<comment type="caution">
    <text evidence="2">The sequence shown here is derived from an EMBL/GenBank/DDBJ whole genome shotgun (WGS) entry which is preliminary data.</text>
</comment>
<dbReference type="GO" id="GO:0006542">
    <property type="term" value="P:glutamine biosynthetic process"/>
    <property type="evidence" value="ECO:0007669"/>
    <property type="project" value="InterPro"/>
</dbReference>
<feature type="transmembrane region" description="Helical" evidence="1">
    <location>
        <begin position="103"/>
        <end position="126"/>
    </location>
</feature>
<keyword evidence="2" id="KW-0418">Kinase</keyword>
<dbReference type="AlphaFoldDB" id="A0A8H4EK33"/>
<keyword evidence="1" id="KW-0812">Transmembrane</keyword>
<dbReference type="GO" id="GO:0016301">
    <property type="term" value="F:kinase activity"/>
    <property type="evidence" value="ECO:0007669"/>
    <property type="project" value="UniProtKB-KW"/>
</dbReference>
<accession>A0A8H4EK33</accession>
<evidence type="ECO:0000313" key="3">
    <source>
        <dbReference type="Proteomes" id="UP000439903"/>
    </source>
</evidence>
<keyword evidence="3" id="KW-1185">Reference proteome</keyword>
<proteinExistence type="predicted"/>
<keyword evidence="2" id="KW-0808">Transferase</keyword>
<gene>
    <name evidence="2" type="ORF">F8M41_019868</name>
</gene>
<dbReference type="EMBL" id="WTPW01000529">
    <property type="protein sequence ID" value="KAF0501941.1"/>
    <property type="molecule type" value="Genomic_DNA"/>
</dbReference>
<evidence type="ECO:0000313" key="2">
    <source>
        <dbReference type="EMBL" id="KAF0501941.1"/>
    </source>
</evidence>
<name>A0A8H4EK33_GIGMA</name>
<reference evidence="2 3" key="1">
    <citation type="journal article" date="2019" name="Environ. Microbiol.">
        <title>At the nexus of three kingdoms: the genome of the mycorrhizal fungus Gigaspora margarita provides insights into plant, endobacterial and fungal interactions.</title>
        <authorList>
            <person name="Venice F."/>
            <person name="Ghignone S."/>
            <person name="Salvioli di Fossalunga A."/>
            <person name="Amselem J."/>
            <person name="Novero M."/>
            <person name="Xianan X."/>
            <person name="Sedzielewska Toro K."/>
            <person name="Morin E."/>
            <person name="Lipzen A."/>
            <person name="Grigoriev I.V."/>
            <person name="Henrissat B."/>
            <person name="Martin F.M."/>
            <person name="Bonfante P."/>
        </authorList>
    </citation>
    <scope>NUCLEOTIDE SEQUENCE [LARGE SCALE GENOMIC DNA]</scope>
    <source>
        <strain evidence="2 3">BEG34</strain>
    </source>
</reference>
<sequence length="142" mass="16440">MGVKFVRVGYIECSSQYRFHIVPIDRFQNYIVNHGVTIMRALTALPYYADIVPKDVGVTATGELLMKPDLSTLIHLPYNPKHANVQAFFENKLTLNLLNLERLIIYLIFWLTLFVLDLVLKLLLIMPINHFFGRNRIGIHLT</sequence>
<dbReference type="InterPro" id="IPR036651">
    <property type="entry name" value="Gln_synt_N_sf"/>
</dbReference>
<keyword evidence="1" id="KW-0472">Membrane</keyword>
<protein>
    <submittedName>
        <fullName evidence="2">Glutamine synthetase/guanido kinase</fullName>
    </submittedName>
</protein>
<keyword evidence="1" id="KW-1133">Transmembrane helix</keyword>
<dbReference type="GO" id="GO:0004356">
    <property type="term" value="F:glutamine synthetase activity"/>
    <property type="evidence" value="ECO:0007669"/>
    <property type="project" value="InterPro"/>
</dbReference>
<dbReference type="OrthoDB" id="77835at2759"/>
<dbReference type="Gene3D" id="3.10.20.70">
    <property type="entry name" value="Glutamine synthetase, N-terminal domain"/>
    <property type="match status" value="1"/>
</dbReference>